<protein>
    <recommendedName>
        <fullName evidence="3">COMM domain-containing protein</fullName>
    </recommendedName>
</protein>
<accession>A0A9W7LBM4</accession>
<sequence>MVNYKHIGLLSSAPSKTALAATLNRTFLHASTTSPFVPASVAECLVAFNLSANQQEDLYNAMKKFVKDVLYQHSDAAKTAEYVKSILSGASLDGKIINLLATLVPNLADMWRAAAIEGKVSPARLDPSNIAWRASLPSGSATGVSGASKVTLSLGVDDNGDNKIVTIELDKAGVDTFLDGLTKIKDQLSKV</sequence>
<proteinExistence type="predicted"/>
<dbReference type="AlphaFoldDB" id="A0A9W7LBM4"/>
<evidence type="ECO:0000313" key="1">
    <source>
        <dbReference type="EMBL" id="GMI43688.1"/>
    </source>
</evidence>
<evidence type="ECO:0008006" key="3">
    <source>
        <dbReference type="Google" id="ProtNLM"/>
    </source>
</evidence>
<gene>
    <name evidence="1" type="ORF">TrCOL_g8942</name>
</gene>
<keyword evidence="2" id="KW-1185">Reference proteome</keyword>
<evidence type="ECO:0000313" key="2">
    <source>
        <dbReference type="Proteomes" id="UP001165065"/>
    </source>
</evidence>
<comment type="caution">
    <text evidence="1">The sequence shown here is derived from an EMBL/GenBank/DDBJ whole genome shotgun (WGS) entry which is preliminary data.</text>
</comment>
<reference evidence="2" key="1">
    <citation type="journal article" date="2023" name="Commun. Biol.">
        <title>Genome analysis of Parmales, the sister group of diatoms, reveals the evolutionary specialization of diatoms from phago-mixotrophs to photoautotrophs.</title>
        <authorList>
            <person name="Ban H."/>
            <person name="Sato S."/>
            <person name="Yoshikawa S."/>
            <person name="Yamada K."/>
            <person name="Nakamura Y."/>
            <person name="Ichinomiya M."/>
            <person name="Sato N."/>
            <person name="Blanc-Mathieu R."/>
            <person name="Endo H."/>
            <person name="Kuwata A."/>
            <person name="Ogata H."/>
        </authorList>
    </citation>
    <scope>NUCLEOTIDE SEQUENCE [LARGE SCALE GENOMIC DNA]</scope>
</reference>
<dbReference type="Proteomes" id="UP001165065">
    <property type="component" value="Unassembled WGS sequence"/>
</dbReference>
<organism evidence="1 2">
    <name type="scientific">Triparma columacea</name>
    <dbReference type="NCBI Taxonomy" id="722753"/>
    <lineage>
        <taxon>Eukaryota</taxon>
        <taxon>Sar</taxon>
        <taxon>Stramenopiles</taxon>
        <taxon>Ochrophyta</taxon>
        <taxon>Bolidophyceae</taxon>
        <taxon>Parmales</taxon>
        <taxon>Triparmaceae</taxon>
        <taxon>Triparma</taxon>
    </lineage>
</organism>
<dbReference type="OrthoDB" id="64318at2759"/>
<name>A0A9W7LBM4_9STRA</name>
<dbReference type="EMBL" id="BRYA01001459">
    <property type="protein sequence ID" value="GMI43688.1"/>
    <property type="molecule type" value="Genomic_DNA"/>
</dbReference>